<evidence type="ECO:0000256" key="2">
    <source>
        <dbReference type="ARBA" id="ARBA00022723"/>
    </source>
</evidence>
<sequence>MVIAPAYPWQQAIFTTAIEFDAEPLSLLQGAIPAGLQGTFYRNGPGRLHRGSQRVGHWFDGDGAILAVHFQDGTAQGLLRYVQTKGYQAEERAGRYLFPNYGMTTPGLLWERLFGKNVKNCANTSILPLSDRLLALWEGGAPHQLDRQSLHTLGLDTLGNLTPTTPYSAHPKRDPKTGEIYNFGVSLGRNATLHLYRSAPNGTIKKRVDVLLEGLPLIHDFVMAGRYLVFLIPPVRLNILPLMFNLKSYSEALEWQPDLGTQILIIDRENLEIIQRGEAPAWFQWHFANGCLIDEKFIRLQLVRYADFSTNEYLREVSTGHPLTEAPGHLWELEFNLQTGELNKETQLTERNCEFPVVPDAHLGQSWRYTYCSMKRVGASLLTEIDSVIGCYDQSNQTWQEFDCGEGYYCMEPVHISYADGDYLISLIFNSIQAQSELWIFPAAQFTDGPCCQLRLPHIVPFGFHGKWANF</sequence>
<feature type="binding site" evidence="4">
    <location>
        <position position="465"/>
    </location>
    <ligand>
        <name>Fe cation</name>
        <dbReference type="ChEBI" id="CHEBI:24875"/>
        <note>catalytic</note>
    </ligand>
</feature>
<evidence type="ECO:0000256" key="4">
    <source>
        <dbReference type="PIRSR" id="PIRSR604294-1"/>
    </source>
</evidence>
<organism evidence="5 6">
    <name type="scientific">Gloeomargarita lithophora Alchichica-D10</name>
    <dbReference type="NCBI Taxonomy" id="1188229"/>
    <lineage>
        <taxon>Bacteria</taxon>
        <taxon>Bacillati</taxon>
        <taxon>Cyanobacteriota</taxon>
        <taxon>Cyanophyceae</taxon>
        <taxon>Gloeomargaritales</taxon>
        <taxon>Gloeomargaritaceae</taxon>
        <taxon>Gloeomargarita</taxon>
    </lineage>
</organism>
<comment type="similarity">
    <text evidence="1">Belongs to the carotenoid oxygenase family.</text>
</comment>
<proteinExistence type="inferred from homology"/>
<dbReference type="InterPro" id="IPR004294">
    <property type="entry name" value="Carotenoid_Oase"/>
</dbReference>
<keyword evidence="3 4" id="KW-0408">Iron</keyword>
<feature type="binding site" evidence="4">
    <location>
        <position position="170"/>
    </location>
    <ligand>
        <name>Fe cation</name>
        <dbReference type="ChEBI" id="CHEBI:24875"/>
        <note>catalytic</note>
    </ligand>
</feature>
<dbReference type="GO" id="GO:0010436">
    <property type="term" value="F:carotenoid dioxygenase activity"/>
    <property type="evidence" value="ECO:0007669"/>
    <property type="project" value="TreeGrafter"/>
</dbReference>
<keyword evidence="2 4" id="KW-0479">Metal-binding</keyword>
<evidence type="ECO:0000313" key="6">
    <source>
        <dbReference type="Proteomes" id="UP000180235"/>
    </source>
</evidence>
<dbReference type="Pfam" id="PF03055">
    <property type="entry name" value="RPE65"/>
    <property type="match status" value="1"/>
</dbReference>
<dbReference type="STRING" id="1188229.GlitD10_0119"/>
<name>A0A1J0A908_9CYAN</name>
<keyword evidence="5" id="KW-0223">Dioxygenase</keyword>
<protein>
    <submittedName>
        <fullName evidence="5">Lignostilbene-alpha,beta-dioxygenase</fullName>
    </submittedName>
</protein>
<evidence type="ECO:0000256" key="3">
    <source>
        <dbReference type="ARBA" id="ARBA00023004"/>
    </source>
</evidence>
<dbReference type="AlphaFoldDB" id="A0A1J0A908"/>
<dbReference type="RefSeq" id="WP_071453166.1">
    <property type="nucleotide sequence ID" value="NZ_CP017675.1"/>
</dbReference>
<dbReference type="OrthoDB" id="6636843at2"/>
<evidence type="ECO:0000313" key="5">
    <source>
        <dbReference type="EMBL" id="APB32420.1"/>
    </source>
</evidence>
<reference evidence="5 6" key="1">
    <citation type="submission" date="2016-10" db="EMBL/GenBank/DDBJ databases">
        <title>Description of Gloeomargarita lithophora gen. nov., sp. nov., a thylakoid-bearing basal-branching cyanobacterium with intracellular carbonates, and proposal for Gloeomargaritales ord. nov.</title>
        <authorList>
            <person name="Moreira D."/>
            <person name="Tavera R."/>
            <person name="Benzerara K."/>
            <person name="Skouri-Panet F."/>
            <person name="Couradeau E."/>
            <person name="Gerard E."/>
            <person name="Loussert C."/>
            <person name="Novelo E."/>
            <person name="Zivanovic Y."/>
            <person name="Lopez-Garcia P."/>
        </authorList>
    </citation>
    <scope>NUCLEOTIDE SEQUENCE [LARGE SCALE GENOMIC DNA]</scope>
    <source>
        <strain evidence="5 6">D10</strain>
    </source>
</reference>
<feature type="binding site" evidence="4">
    <location>
        <position position="286"/>
    </location>
    <ligand>
        <name>Fe cation</name>
        <dbReference type="ChEBI" id="CHEBI:24875"/>
        <note>catalytic</note>
    </ligand>
</feature>
<dbReference type="KEGG" id="glt:GlitD10_0119"/>
<accession>A0A1J0A908</accession>
<dbReference type="GO" id="GO:0016121">
    <property type="term" value="P:carotene catabolic process"/>
    <property type="evidence" value="ECO:0007669"/>
    <property type="project" value="TreeGrafter"/>
</dbReference>
<dbReference type="PANTHER" id="PTHR10543">
    <property type="entry name" value="BETA-CAROTENE DIOXYGENASE"/>
    <property type="match status" value="1"/>
</dbReference>
<comment type="cofactor">
    <cofactor evidence="4">
        <name>Fe(2+)</name>
        <dbReference type="ChEBI" id="CHEBI:29033"/>
    </cofactor>
    <text evidence="4">Binds 1 Fe(2+) ion per subunit.</text>
</comment>
<dbReference type="EMBL" id="CP017675">
    <property type="protein sequence ID" value="APB32420.1"/>
    <property type="molecule type" value="Genomic_DNA"/>
</dbReference>
<feature type="binding site" evidence="4">
    <location>
        <position position="219"/>
    </location>
    <ligand>
        <name>Fe cation</name>
        <dbReference type="ChEBI" id="CHEBI:24875"/>
        <note>catalytic</note>
    </ligand>
</feature>
<gene>
    <name evidence="5" type="ORF">GlitD10_0119</name>
</gene>
<dbReference type="Proteomes" id="UP000180235">
    <property type="component" value="Chromosome"/>
</dbReference>
<dbReference type="GO" id="GO:0046872">
    <property type="term" value="F:metal ion binding"/>
    <property type="evidence" value="ECO:0007669"/>
    <property type="project" value="UniProtKB-KW"/>
</dbReference>
<keyword evidence="6" id="KW-1185">Reference proteome</keyword>
<evidence type="ECO:0000256" key="1">
    <source>
        <dbReference type="ARBA" id="ARBA00006787"/>
    </source>
</evidence>
<keyword evidence="5" id="KW-0560">Oxidoreductase</keyword>
<dbReference type="PANTHER" id="PTHR10543:SF139">
    <property type="entry name" value="DIOXYGENASE"/>
    <property type="match status" value="1"/>
</dbReference>